<dbReference type="SUPFAM" id="SSF46785">
    <property type="entry name" value="Winged helix' DNA-binding domain"/>
    <property type="match status" value="1"/>
</dbReference>
<keyword evidence="3" id="KW-0804">Transcription</keyword>
<dbReference type="SMART" id="SM00418">
    <property type="entry name" value="HTH_ARSR"/>
    <property type="match status" value="1"/>
</dbReference>
<evidence type="ECO:0000256" key="1">
    <source>
        <dbReference type="ARBA" id="ARBA00023015"/>
    </source>
</evidence>
<protein>
    <submittedName>
        <fullName evidence="5">Transcriptional regulator, ArsR family</fullName>
    </submittedName>
</protein>
<dbReference type="InterPro" id="IPR011991">
    <property type="entry name" value="ArsR-like_HTH"/>
</dbReference>
<name>K1SB72_9ZZZZ</name>
<sequence>SLAYLNKKHISIEKNKTEILDVYWTTSKKTVTLEEKGGRTMAKILELDLENEERLCALGSALSSPARIQILKLLYHNSFNVAEIAEKLQIPTSSAAVYIRSLETAGLINTKMQKGSRGSMKICSRKYDNIDITLTADDPDVDKVYSLSIPIGCYSDCEVMPTCGIASESGMIGHDDR</sequence>
<proteinExistence type="predicted"/>
<dbReference type="EMBL" id="AJWY01009566">
    <property type="protein sequence ID" value="EKC57992.1"/>
    <property type="molecule type" value="Genomic_DNA"/>
</dbReference>
<dbReference type="PANTHER" id="PTHR43132:SF2">
    <property type="entry name" value="ARSENICAL RESISTANCE OPERON REPRESSOR ARSR-RELATED"/>
    <property type="match status" value="1"/>
</dbReference>
<feature type="non-terminal residue" evidence="5">
    <location>
        <position position="177"/>
    </location>
</feature>
<dbReference type="Pfam" id="PF01022">
    <property type="entry name" value="HTH_5"/>
    <property type="match status" value="1"/>
</dbReference>
<dbReference type="InterPro" id="IPR001845">
    <property type="entry name" value="HTH_ArsR_DNA-bd_dom"/>
</dbReference>
<dbReference type="AlphaFoldDB" id="K1SB72"/>
<dbReference type="InterPro" id="IPR051011">
    <property type="entry name" value="Metal_resp_trans_reg"/>
</dbReference>
<evidence type="ECO:0000256" key="2">
    <source>
        <dbReference type="ARBA" id="ARBA00023125"/>
    </source>
</evidence>
<dbReference type="PANTHER" id="PTHR43132">
    <property type="entry name" value="ARSENICAL RESISTANCE OPERON REPRESSOR ARSR-RELATED"/>
    <property type="match status" value="1"/>
</dbReference>
<dbReference type="Gene3D" id="1.10.10.10">
    <property type="entry name" value="Winged helix-like DNA-binding domain superfamily/Winged helix DNA-binding domain"/>
    <property type="match status" value="1"/>
</dbReference>
<dbReference type="InterPro" id="IPR036388">
    <property type="entry name" value="WH-like_DNA-bd_sf"/>
</dbReference>
<feature type="non-terminal residue" evidence="5">
    <location>
        <position position="1"/>
    </location>
</feature>
<keyword evidence="1" id="KW-0805">Transcription regulation</keyword>
<evidence type="ECO:0000256" key="3">
    <source>
        <dbReference type="ARBA" id="ARBA00023163"/>
    </source>
</evidence>
<accession>K1SB72</accession>
<organism evidence="5">
    <name type="scientific">human gut metagenome</name>
    <dbReference type="NCBI Taxonomy" id="408170"/>
    <lineage>
        <taxon>unclassified sequences</taxon>
        <taxon>metagenomes</taxon>
        <taxon>organismal metagenomes</taxon>
    </lineage>
</organism>
<evidence type="ECO:0000259" key="4">
    <source>
        <dbReference type="SMART" id="SM00418"/>
    </source>
</evidence>
<dbReference type="CDD" id="cd00090">
    <property type="entry name" value="HTH_ARSR"/>
    <property type="match status" value="1"/>
</dbReference>
<dbReference type="GO" id="GO:0003700">
    <property type="term" value="F:DNA-binding transcription factor activity"/>
    <property type="evidence" value="ECO:0007669"/>
    <property type="project" value="InterPro"/>
</dbReference>
<evidence type="ECO:0000313" key="5">
    <source>
        <dbReference type="EMBL" id="EKC57992.1"/>
    </source>
</evidence>
<gene>
    <name evidence="5" type="ORF">LEA_14086</name>
</gene>
<feature type="domain" description="HTH arsR-type" evidence="4">
    <location>
        <begin position="57"/>
        <end position="168"/>
    </location>
</feature>
<dbReference type="InterPro" id="IPR036390">
    <property type="entry name" value="WH_DNA-bd_sf"/>
</dbReference>
<keyword evidence="2" id="KW-0238">DNA-binding</keyword>
<dbReference type="GO" id="GO:0003677">
    <property type="term" value="F:DNA binding"/>
    <property type="evidence" value="ECO:0007669"/>
    <property type="project" value="UniProtKB-KW"/>
</dbReference>
<comment type="caution">
    <text evidence="5">The sequence shown here is derived from an EMBL/GenBank/DDBJ whole genome shotgun (WGS) entry which is preliminary data.</text>
</comment>
<reference evidence="5" key="1">
    <citation type="journal article" date="2013" name="Environ. Microbiol.">
        <title>Microbiota from the distal guts of lean and obese adolescents exhibit partial functional redundancy besides clear differences in community structure.</title>
        <authorList>
            <person name="Ferrer M."/>
            <person name="Ruiz A."/>
            <person name="Lanza F."/>
            <person name="Haange S.B."/>
            <person name="Oberbach A."/>
            <person name="Till H."/>
            <person name="Bargiela R."/>
            <person name="Campoy C."/>
            <person name="Segura M.T."/>
            <person name="Richter M."/>
            <person name="von Bergen M."/>
            <person name="Seifert J."/>
            <person name="Suarez A."/>
        </authorList>
    </citation>
    <scope>NUCLEOTIDE SEQUENCE</scope>
</reference>